<sequence length="240" mass="26728">MKNYKEISTYFICLAIIALSLAVNIANFTKAEQTLAVPPSGKCVILDAGHGAPDGGAVGISGVLEKDINLKITKKLQRLLEQSGTYVIMTRSDDSNIAPDEKVKIRDIKRADLKARREYKNTPNADIFVSIHMNKFPEQKYKGAQVFYARSPQNSKILGETVQKSFTENLDPTNTRVAKTADNSIYILKDSKIPSIIAECGFLSNPEEEKLLKSDEYQNKIAWAIYLGINDYFKNAKGTE</sequence>
<keyword evidence="4" id="KW-1185">Reference proteome</keyword>
<dbReference type="EMBL" id="JACRTE010000002">
    <property type="protein sequence ID" value="MBC8595634.1"/>
    <property type="molecule type" value="Genomic_DNA"/>
</dbReference>
<dbReference type="PANTHER" id="PTHR30404:SF0">
    <property type="entry name" value="N-ACETYLMURAMOYL-L-ALANINE AMIDASE AMIC"/>
    <property type="match status" value="1"/>
</dbReference>
<organism evidence="3 4">
    <name type="scientific">Qingrenia yutianensis</name>
    <dbReference type="NCBI Taxonomy" id="2763676"/>
    <lineage>
        <taxon>Bacteria</taxon>
        <taxon>Bacillati</taxon>
        <taxon>Bacillota</taxon>
        <taxon>Clostridia</taxon>
        <taxon>Eubacteriales</taxon>
        <taxon>Oscillospiraceae</taxon>
        <taxon>Qingrenia</taxon>
    </lineage>
</organism>
<comment type="caution">
    <text evidence="3">The sequence shown here is derived from an EMBL/GenBank/DDBJ whole genome shotgun (WGS) entry which is preliminary data.</text>
</comment>
<dbReference type="InterPro" id="IPR050695">
    <property type="entry name" value="N-acetylmuramoyl_amidase_3"/>
</dbReference>
<proteinExistence type="predicted"/>
<dbReference type="SUPFAM" id="SSF53187">
    <property type="entry name" value="Zn-dependent exopeptidases"/>
    <property type="match status" value="1"/>
</dbReference>
<name>A0A926IRR6_9FIRM</name>
<dbReference type="PANTHER" id="PTHR30404">
    <property type="entry name" value="N-ACETYLMURAMOYL-L-ALANINE AMIDASE"/>
    <property type="match status" value="1"/>
</dbReference>
<reference evidence="3" key="1">
    <citation type="submission" date="2020-08" db="EMBL/GenBank/DDBJ databases">
        <title>Genome public.</title>
        <authorList>
            <person name="Liu C."/>
            <person name="Sun Q."/>
        </authorList>
    </citation>
    <scope>NUCLEOTIDE SEQUENCE</scope>
    <source>
        <strain evidence="3">NSJ-50</strain>
    </source>
</reference>
<dbReference type="Proteomes" id="UP000647416">
    <property type="component" value="Unassembled WGS sequence"/>
</dbReference>
<dbReference type="Gene3D" id="3.40.630.40">
    <property type="entry name" value="Zn-dependent exopeptidases"/>
    <property type="match status" value="1"/>
</dbReference>
<dbReference type="InterPro" id="IPR002508">
    <property type="entry name" value="MurNAc-LAA_cat"/>
</dbReference>
<accession>A0A926IRR6</accession>
<evidence type="ECO:0000313" key="4">
    <source>
        <dbReference type="Proteomes" id="UP000647416"/>
    </source>
</evidence>
<feature type="domain" description="MurNAc-LAA" evidence="2">
    <location>
        <begin position="117"/>
        <end position="230"/>
    </location>
</feature>
<dbReference type="GO" id="GO:0009253">
    <property type="term" value="P:peptidoglycan catabolic process"/>
    <property type="evidence" value="ECO:0007669"/>
    <property type="project" value="InterPro"/>
</dbReference>
<protein>
    <submittedName>
        <fullName evidence="3">N-acetylmuramoyl-L-alanine amidase CwlD</fullName>
        <ecNumber evidence="3">3.5.1.28</ecNumber>
    </submittedName>
</protein>
<dbReference type="InterPro" id="IPR014234">
    <property type="entry name" value="Spore_CwlD"/>
</dbReference>
<keyword evidence="1 3" id="KW-0378">Hydrolase</keyword>
<dbReference type="AlphaFoldDB" id="A0A926IRR6"/>
<dbReference type="GO" id="GO:0030288">
    <property type="term" value="C:outer membrane-bounded periplasmic space"/>
    <property type="evidence" value="ECO:0007669"/>
    <property type="project" value="TreeGrafter"/>
</dbReference>
<evidence type="ECO:0000256" key="1">
    <source>
        <dbReference type="ARBA" id="ARBA00022801"/>
    </source>
</evidence>
<dbReference type="EC" id="3.5.1.28" evidence="3"/>
<dbReference type="SMART" id="SM00646">
    <property type="entry name" value="Ami_3"/>
    <property type="match status" value="1"/>
</dbReference>
<gene>
    <name evidence="3" type="primary">cwlD</name>
    <name evidence="3" type="ORF">H8706_01950</name>
</gene>
<dbReference type="CDD" id="cd02696">
    <property type="entry name" value="MurNAc-LAA"/>
    <property type="match status" value="1"/>
</dbReference>
<dbReference type="Pfam" id="PF01520">
    <property type="entry name" value="Amidase_3"/>
    <property type="match status" value="1"/>
</dbReference>
<dbReference type="NCBIfam" id="TIGR02883">
    <property type="entry name" value="spore_cwlD"/>
    <property type="match status" value="1"/>
</dbReference>
<dbReference type="RefSeq" id="WP_262431296.1">
    <property type="nucleotide sequence ID" value="NZ_JACRTE010000002.1"/>
</dbReference>
<evidence type="ECO:0000313" key="3">
    <source>
        <dbReference type="EMBL" id="MBC8595634.1"/>
    </source>
</evidence>
<dbReference type="GO" id="GO:0008745">
    <property type="term" value="F:N-acetylmuramoyl-L-alanine amidase activity"/>
    <property type="evidence" value="ECO:0007669"/>
    <property type="project" value="UniProtKB-EC"/>
</dbReference>
<evidence type="ECO:0000259" key="2">
    <source>
        <dbReference type="SMART" id="SM00646"/>
    </source>
</evidence>